<evidence type="ECO:0000313" key="2">
    <source>
        <dbReference type="EMBL" id="KAJ7346557.1"/>
    </source>
</evidence>
<organism evidence="2 3">
    <name type="scientific">Mycena albidolilacea</name>
    <dbReference type="NCBI Taxonomy" id="1033008"/>
    <lineage>
        <taxon>Eukaryota</taxon>
        <taxon>Fungi</taxon>
        <taxon>Dikarya</taxon>
        <taxon>Basidiomycota</taxon>
        <taxon>Agaricomycotina</taxon>
        <taxon>Agaricomycetes</taxon>
        <taxon>Agaricomycetidae</taxon>
        <taxon>Agaricales</taxon>
        <taxon>Marasmiineae</taxon>
        <taxon>Mycenaceae</taxon>
        <taxon>Mycena</taxon>
    </lineage>
</organism>
<accession>A0AAD7EQ54</accession>
<feature type="compositionally biased region" description="Low complexity" evidence="1">
    <location>
        <begin position="376"/>
        <end position="393"/>
    </location>
</feature>
<feature type="region of interest" description="Disordered" evidence="1">
    <location>
        <begin position="299"/>
        <end position="320"/>
    </location>
</feature>
<sequence>MLAADSSPVPLSFPALLRNPGITSRYAYLADPASESKSKPLASKKHRTLRRDDNEGKRWIRRKENAHFSGNLHIAQPSKRDYAQPVPQIRTTFPEPLPAYLARNNKVPAATLPTPDPRSADCGRFSLGLKGMRRDLRKMGFRSKPLVLDIETELVGWLEAAGTLLSPDGPQSVVDTAGTPVGSTGIVVELSRTPLQLVWRMTDDLDAFARYVVHCTARYHKVVSFSKEVSGQRLTYLLRPNVNYPEYRATIGVDTPPATDLDLSSQLDTDSEFASDHDTRSEAGESIADSLVDHMSTIEEDAVSSSSPRLPAAAPDFLDDDWSEVGDVDTDGESANSVMGQSVGSLGDPDATFVVERGLAQLSLRARTLDHVTHNRSTSSPSRSPVRPTRRTVPLILAPSNRPANSPKSFYEYLFS</sequence>
<evidence type="ECO:0000313" key="3">
    <source>
        <dbReference type="Proteomes" id="UP001218218"/>
    </source>
</evidence>
<feature type="region of interest" description="Disordered" evidence="1">
    <location>
        <begin position="253"/>
        <end position="283"/>
    </location>
</feature>
<feature type="region of interest" description="Disordered" evidence="1">
    <location>
        <begin position="370"/>
        <end position="393"/>
    </location>
</feature>
<protein>
    <submittedName>
        <fullName evidence="2">Uncharacterized protein</fullName>
    </submittedName>
</protein>
<gene>
    <name evidence="2" type="ORF">DFH08DRAFT_914606</name>
</gene>
<evidence type="ECO:0000256" key="1">
    <source>
        <dbReference type="SAM" id="MobiDB-lite"/>
    </source>
</evidence>
<proteinExistence type="predicted"/>
<dbReference type="Proteomes" id="UP001218218">
    <property type="component" value="Unassembled WGS sequence"/>
</dbReference>
<feature type="compositionally biased region" description="Low complexity" evidence="1">
    <location>
        <begin position="303"/>
        <end position="316"/>
    </location>
</feature>
<comment type="caution">
    <text evidence="2">The sequence shown here is derived from an EMBL/GenBank/DDBJ whole genome shotgun (WGS) entry which is preliminary data.</text>
</comment>
<feature type="region of interest" description="Disordered" evidence="1">
    <location>
        <begin position="33"/>
        <end position="56"/>
    </location>
</feature>
<keyword evidence="3" id="KW-1185">Reference proteome</keyword>
<dbReference type="AlphaFoldDB" id="A0AAD7EQ54"/>
<dbReference type="EMBL" id="JARIHO010000020">
    <property type="protein sequence ID" value="KAJ7346557.1"/>
    <property type="molecule type" value="Genomic_DNA"/>
</dbReference>
<name>A0AAD7EQ54_9AGAR</name>
<reference evidence="2" key="1">
    <citation type="submission" date="2023-03" db="EMBL/GenBank/DDBJ databases">
        <title>Massive genome expansion in bonnet fungi (Mycena s.s.) driven by repeated elements and novel gene families across ecological guilds.</title>
        <authorList>
            <consortium name="Lawrence Berkeley National Laboratory"/>
            <person name="Harder C.B."/>
            <person name="Miyauchi S."/>
            <person name="Viragh M."/>
            <person name="Kuo A."/>
            <person name="Thoen E."/>
            <person name="Andreopoulos B."/>
            <person name="Lu D."/>
            <person name="Skrede I."/>
            <person name="Drula E."/>
            <person name="Henrissat B."/>
            <person name="Morin E."/>
            <person name="Kohler A."/>
            <person name="Barry K."/>
            <person name="LaButti K."/>
            <person name="Morin E."/>
            <person name="Salamov A."/>
            <person name="Lipzen A."/>
            <person name="Mereny Z."/>
            <person name="Hegedus B."/>
            <person name="Baldrian P."/>
            <person name="Stursova M."/>
            <person name="Weitz H."/>
            <person name="Taylor A."/>
            <person name="Grigoriev I.V."/>
            <person name="Nagy L.G."/>
            <person name="Martin F."/>
            <person name="Kauserud H."/>
        </authorList>
    </citation>
    <scope>NUCLEOTIDE SEQUENCE</scope>
    <source>
        <strain evidence="2">CBHHK002</strain>
    </source>
</reference>
<feature type="compositionally biased region" description="Low complexity" evidence="1">
    <location>
        <begin position="259"/>
        <end position="268"/>
    </location>
</feature>
<feature type="compositionally biased region" description="Basic and acidic residues" evidence="1">
    <location>
        <begin position="274"/>
        <end position="283"/>
    </location>
</feature>